<keyword evidence="5 7" id="KW-0574">Periplasm</keyword>
<dbReference type="HOGENOM" id="CLU_070510_4_0_6"/>
<dbReference type="SMART" id="SM00858">
    <property type="entry name" value="SAF"/>
    <property type="match status" value="1"/>
</dbReference>
<evidence type="ECO:0000256" key="6">
    <source>
        <dbReference type="ARBA" id="ARBA00025643"/>
    </source>
</evidence>
<dbReference type="Proteomes" id="UP000000238">
    <property type="component" value="Chromosome"/>
</dbReference>
<keyword evidence="4" id="KW-0732">Signal</keyword>
<evidence type="ECO:0000259" key="8">
    <source>
        <dbReference type="SMART" id="SM00858"/>
    </source>
</evidence>
<feature type="domain" description="SAF" evidence="8">
    <location>
        <begin position="111"/>
        <end position="173"/>
    </location>
</feature>
<dbReference type="KEGG" id="hch:HCH_04720"/>
<evidence type="ECO:0000256" key="3">
    <source>
        <dbReference type="ARBA" id="ARBA00014754"/>
    </source>
</evidence>
<dbReference type="GO" id="GO:0044780">
    <property type="term" value="P:bacterial-type flagellum assembly"/>
    <property type="evidence" value="ECO:0007669"/>
    <property type="project" value="InterPro"/>
</dbReference>
<evidence type="ECO:0000256" key="5">
    <source>
        <dbReference type="ARBA" id="ARBA00022764"/>
    </source>
</evidence>
<comment type="subcellular location">
    <subcellularLocation>
        <location evidence="1 7">Periplasm</location>
    </subcellularLocation>
</comment>
<proteinExistence type="inferred from homology"/>
<dbReference type="PANTHER" id="PTHR36307:SF1">
    <property type="entry name" value="FLAGELLA BASAL BODY P-RING FORMATION PROTEIN FLGA"/>
    <property type="match status" value="1"/>
</dbReference>
<dbReference type="InterPro" id="IPR039246">
    <property type="entry name" value="Flagellar_FlgA"/>
</dbReference>
<reference evidence="9 10" key="1">
    <citation type="journal article" date="2005" name="Nucleic Acids Res.">
        <title>Genomic blueprint of Hahella chejuensis, a marine microbe producing an algicidal agent.</title>
        <authorList>
            <person name="Jeong H."/>
            <person name="Yim J.H."/>
            <person name="Lee C."/>
            <person name="Choi S.-H."/>
            <person name="Park Y.K."/>
            <person name="Yoon S.H."/>
            <person name="Hur C.-G."/>
            <person name="Kang H.-Y."/>
            <person name="Kim D."/>
            <person name="Lee H.H."/>
            <person name="Park K.H."/>
            <person name="Park S.-H."/>
            <person name="Park H.-S."/>
            <person name="Lee H.K."/>
            <person name="Oh T.K."/>
            <person name="Kim J.F."/>
        </authorList>
    </citation>
    <scope>NUCLEOTIDE SEQUENCE [LARGE SCALE GENOMIC DNA]</scope>
    <source>
        <strain evidence="9 10">KCTC 2396</strain>
    </source>
</reference>
<dbReference type="eggNOG" id="COG1261">
    <property type="taxonomic scope" value="Bacteria"/>
</dbReference>
<evidence type="ECO:0000256" key="4">
    <source>
        <dbReference type="ARBA" id="ARBA00022729"/>
    </source>
</evidence>
<evidence type="ECO:0000313" key="10">
    <source>
        <dbReference type="Proteomes" id="UP000000238"/>
    </source>
</evidence>
<comment type="similarity">
    <text evidence="2 7">Belongs to the FlgA family.</text>
</comment>
<keyword evidence="9" id="KW-0969">Cilium</keyword>
<organism evidence="9 10">
    <name type="scientific">Hahella chejuensis (strain KCTC 2396)</name>
    <dbReference type="NCBI Taxonomy" id="349521"/>
    <lineage>
        <taxon>Bacteria</taxon>
        <taxon>Pseudomonadati</taxon>
        <taxon>Pseudomonadota</taxon>
        <taxon>Gammaproteobacteria</taxon>
        <taxon>Oceanospirillales</taxon>
        <taxon>Hahellaceae</taxon>
        <taxon>Hahella</taxon>
    </lineage>
</organism>
<dbReference type="NCBIfam" id="TIGR03170">
    <property type="entry name" value="flgA_cterm"/>
    <property type="match status" value="1"/>
</dbReference>
<dbReference type="InterPro" id="IPR017585">
    <property type="entry name" value="SAF_FlgA"/>
</dbReference>
<evidence type="ECO:0000313" key="9">
    <source>
        <dbReference type="EMBL" id="ABC31418.1"/>
    </source>
</evidence>
<dbReference type="Gene3D" id="2.30.30.760">
    <property type="match status" value="1"/>
</dbReference>
<dbReference type="EMBL" id="CP000155">
    <property type="protein sequence ID" value="ABC31418.1"/>
    <property type="molecule type" value="Genomic_DNA"/>
</dbReference>
<dbReference type="CDD" id="cd11614">
    <property type="entry name" value="SAF_CpaB_FlgA_like"/>
    <property type="match status" value="1"/>
</dbReference>
<dbReference type="PANTHER" id="PTHR36307">
    <property type="entry name" value="FLAGELLA BASAL BODY P-RING FORMATION PROTEIN FLGA"/>
    <property type="match status" value="1"/>
</dbReference>
<keyword evidence="9" id="KW-0282">Flagellum</keyword>
<evidence type="ECO:0000256" key="2">
    <source>
        <dbReference type="ARBA" id="ARBA00010474"/>
    </source>
</evidence>
<accession>Q2SD56</accession>
<dbReference type="STRING" id="349521.HCH_04720"/>
<keyword evidence="7" id="KW-1005">Bacterial flagellum biogenesis</keyword>
<evidence type="ECO:0000256" key="1">
    <source>
        <dbReference type="ARBA" id="ARBA00004418"/>
    </source>
</evidence>
<dbReference type="Pfam" id="PF17656">
    <property type="entry name" value="ChapFlgA_N"/>
    <property type="match status" value="1"/>
</dbReference>
<dbReference type="GO" id="GO:0042597">
    <property type="term" value="C:periplasmic space"/>
    <property type="evidence" value="ECO:0007669"/>
    <property type="project" value="UniProtKB-SubCell"/>
</dbReference>
<sequence length="236" mass="26232">MKIRITGLMYIGILVFSAPALCNSIPVWRQQTSVAVEEFMMRFAAAAAEQLQERVVYEVSEPDSRLNFSPCEQTPAVREASSNGGRLTLKVSCESPSPWQIYVPVQMERYRQIVTIKSAVPRDYALAPEDLETKELNIIDLRYGFYTNAEDVVGMITRRPVNAGSAPYPNMLEAPKLINKGDMVVIEAATHHFSVKMPGVAMADGRRGQQIMVKNSSSNRMVRAEVIGSGHVRTPL</sequence>
<name>Q2SD56_HAHCH</name>
<dbReference type="InterPro" id="IPR013974">
    <property type="entry name" value="SAF"/>
</dbReference>
<evidence type="ECO:0000256" key="7">
    <source>
        <dbReference type="RuleBase" id="RU362063"/>
    </source>
</evidence>
<gene>
    <name evidence="9" type="ordered locus">HCH_04720</name>
</gene>
<dbReference type="AlphaFoldDB" id="Q2SD56"/>
<keyword evidence="9" id="KW-0966">Cell projection</keyword>
<dbReference type="Pfam" id="PF13144">
    <property type="entry name" value="ChapFlgA"/>
    <property type="match status" value="1"/>
</dbReference>
<protein>
    <recommendedName>
        <fullName evidence="3 7">Flagella basal body P-ring formation protein FlgA</fullName>
    </recommendedName>
</protein>
<dbReference type="Gene3D" id="3.90.1210.10">
    <property type="entry name" value="Antifreeze-like/N-acetylneuraminic acid synthase C-terminal domain"/>
    <property type="match status" value="1"/>
</dbReference>
<dbReference type="InterPro" id="IPR041231">
    <property type="entry name" value="FlgA_N"/>
</dbReference>
<keyword evidence="10" id="KW-1185">Reference proteome</keyword>
<comment type="function">
    <text evidence="6 7">Involved in the assembly process of the P-ring formation. It may associate with FlgF on the rod constituting a structure essential for the P-ring assembly or may act as a modulator protein for the P-ring assembly.</text>
</comment>